<evidence type="ECO:0000259" key="3">
    <source>
        <dbReference type="Pfam" id="PF13660"/>
    </source>
</evidence>
<name>A0A3P6QIM4_CYLGO</name>
<organism evidence="4 5">
    <name type="scientific">Cylicostephanus goldi</name>
    <name type="common">Nematode worm</name>
    <dbReference type="NCBI Taxonomy" id="71465"/>
    <lineage>
        <taxon>Eukaryota</taxon>
        <taxon>Metazoa</taxon>
        <taxon>Ecdysozoa</taxon>
        <taxon>Nematoda</taxon>
        <taxon>Chromadorea</taxon>
        <taxon>Rhabditida</taxon>
        <taxon>Rhabditina</taxon>
        <taxon>Rhabditomorpha</taxon>
        <taxon>Strongyloidea</taxon>
        <taxon>Strongylidae</taxon>
        <taxon>Cylicostephanus</taxon>
    </lineage>
</organism>
<protein>
    <recommendedName>
        <fullName evidence="6">MOFRL-associated domain-containing protein</fullName>
    </recommendedName>
</protein>
<evidence type="ECO:0008006" key="6">
    <source>
        <dbReference type="Google" id="ProtNLM"/>
    </source>
</evidence>
<dbReference type="SUPFAM" id="SSF82544">
    <property type="entry name" value="GckA/TtuD-like"/>
    <property type="match status" value="1"/>
</dbReference>
<dbReference type="AlphaFoldDB" id="A0A3P6QIM4"/>
<sequence>MDSVTATQRALEILYKNDAVDTVFLFLISGGGSALFCAPDGITLEEKLSTIKALTENGADIRVLNAFRQKLSTVKGGKTLNYITKGEVIALIISDLVSNQIQFIASGPTIPQTKTMLEMSEALTTSPKWTALLPEKILAKLKVNPPSPKVKPHNIIIASITTALSALQEFFTSKGYHAHVVTSTLVGNATQRGKDFAELLMTPKENLHEALHKFAGDFNAKLGDKVALLFGGETTVVIHGKGKGGRSQEMALSCLTTLSSSPAKPLPKFLFLAAGTDGQDGPTDAAGAYITNSDVNSDIVTRCTDYLKDSNSYEFWSTYNNGTNHIKPGPTGTNVMDVQIVLLEYAQ</sequence>
<evidence type="ECO:0000256" key="1">
    <source>
        <dbReference type="ARBA" id="ARBA00005393"/>
    </source>
</evidence>
<dbReference type="InterPro" id="IPR007835">
    <property type="entry name" value="MOFRL"/>
</dbReference>
<dbReference type="Proteomes" id="UP000271889">
    <property type="component" value="Unassembled WGS sequence"/>
</dbReference>
<feature type="domain" description="MOFRL" evidence="2">
    <location>
        <begin position="226"/>
        <end position="337"/>
    </location>
</feature>
<dbReference type="InterPro" id="IPR037035">
    <property type="entry name" value="GK-like_C_sf"/>
</dbReference>
<dbReference type="InterPro" id="IPR025286">
    <property type="entry name" value="MOFRL_assoc_dom"/>
</dbReference>
<dbReference type="Gene3D" id="3.40.1480.10">
    <property type="entry name" value="MOFRL domain"/>
    <property type="match status" value="1"/>
</dbReference>
<dbReference type="OrthoDB" id="44918at2759"/>
<dbReference type="Pfam" id="PF13660">
    <property type="entry name" value="DUF4147"/>
    <property type="match status" value="1"/>
</dbReference>
<evidence type="ECO:0000259" key="2">
    <source>
        <dbReference type="Pfam" id="PF05161"/>
    </source>
</evidence>
<evidence type="ECO:0000313" key="4">
    <source>
        <dbReference type="EMBL" id="VDK43730.1"/>
    </source>
</evidence>
<dbReference type="GO" id="GO:0008887">
    <property type="term" value="F:glycerate kinase activity"/>
    <property type="evidence" value="ECO:0007669"/>
    <property type="project" value="InterPro"/>
</dbReference>
<dbReference type="Gene3D" id="3.40.50.10180">
    <property type="entry name" value="Glycerate kinase, MOFRL-like N-terminal domain"/>
    <property type="match status" value="1"/>
</dbReference>
<dbReference type="GO" id="GO:0005737">
    <property type="term" value="C:cytoplasm"/>
    <property type="evidence" value="ECO:0007669"/>
    <property type="project" value="TreeGrafter"/>
</dbReference>
<proteinExistence type="inferred from homology"/>
<dbReference type="PANTHER" id="PTHR12227">
    <property type="entry name" value="GLYCERATE KINASE"/>
    <property type="match status" value="1"/>
</dbReference>
<evidence type="ECO:0000313" key="5">
    <source>
        <dbReference type="Proteomes" id="UP000271889"/>
    </source>
</evidence>
<dbReference type="Pfam" id="PF05161">
    <property type="entry name" value="MOFRL"/>
    <property type="match status" value="1"/>
</dbReference>
<dbReference type="EMBL" id="UYRV01000280">
    <property type="protein sequence ID" value="VDK43730.1"/>
    <property type="molecule type" value="Genomic_DNA"/>
</dbReference>
<keyword evidence="5" id="KW-1185">Reference proteome</keyword>
<gene>
    <name evidence="4" type="ORF">CGOC_LOCUS215</name>
</gene>
<dbReference type="InterPro" id="IPR039760">
    <property type="entry name" value="MOFRL_protein"/>
</dbReference>
<dbReference type="InterPro" id="IPR038614">
    <property type="entry name" value="GK_N_sf"/>
</dbReference>
<dbReference type="PANTHER" id="PTHR12227:SF0">
    <property type="entry name" value="GLYCERATE KINASE"/>
    <property type="match status" value="1"/>
</dbReference>
<accession>A0A3P6QIM4</accession>
<comment type="similarity">
    <text evidence="1">Belongs to the glycerate kinase type-2 family.</text>
</comment>
<reference evidence="4 5" key="1">
    <citation type="submission" date="2018-11" db="EMBL/GenBank/DDBJ databases">
        <authorList>
            <consortium name="Pathogen Informatics"/>
        </authorList>
    </citation>
    <scope>NUCLEOTIDE SEQUENCE [LARGE SCALE GENOMIC DNA]</scope>
</reference>
<feature type="domain" description="MOFRL-associated" evidence="3">
    <location>
        <begin position="2"/>
        <end position="138"/>
    </location>
</feature>